<accession>A0A1J5Q5I9</accession>
<dbReference type="InterPro" id="IPR054206">
    <property type="entry name" value="DUF6912"/>
</dbReference>
<reference evidence="1" key="1">
    <citation type="submission" date="2016-10" db="EMBL/GenBank/DDBJ databases">
        <title>Sequence of Gallionella enrichment culture.</title>
        <authorList>
            <person name="Poehlein A."/>
            <person name="Muehling M."/>
            <person name="Daniel R."/>
        </authorList>
    </citation>
    <scope>NUCLEOTIDE SEQUENCE</scope>
</reference>
<dbReference type="AlphaFoldDB" id="A0A1J5Q5I9"/>
<sequence>MRIYLPATVDELDPVHGHRPPLAPRVVHAVTPALRDALHDEDEEGCEFAAHLAAADDSLLRIAGRPEAPHQRLVVTAVVPESFVEHSDSDAAPSALRLISTVPWDRVVCVHVDEPEAMGDVAAALRGDEDAAGRLSEADLLWYDVSEVDDLPR</sequence>
<gene>
    <name evidence="1" type="ORF">GALL_397970</name>
</gene>
<proteinExistence type="predicted"/>
<protein>
    <submittedName>
        <fullName evidence="1">Uncharacterized protein</fullName>
    </submittedName>
</protein>
<name>A0A1J5Q5I9_9ZZZZ</name>
<comment type="caution">
    <text evidence="1">The sequence shown here is derived from an EMBL/GenBank/DDBJ whole genome shotgun (WGS) entry which is preliminary data.</text>
</comment>
<evidence type="ECO:0000313" key="1">
    <source>
        <dbReference type="EMBL" id="OIQ78498.1"/>
    </source>
</evidence>
<organism evidence="1">
    <name type="scientific">mine drainage metagenome</name>
    <dbReference type="NCBI Taxonomy" id="410659"/>
    <lineage>
        <taxon>unclassified sequences</taxon>
        <taxon>metagenomes</taxon>
        <taxon>ecological metagenomes</taxon>
    </lineage>
</organism>
<dbReference type="EMBL" id="MLJW01001388">
    <property type="protein sequence ID" value="OIQ78498.1"/>
    <property type="molecule type" value="Genomic_DNA"/>
</dbReference>
<dbReference type="Pfam" id="PF21853">
    <property type="entry name" value="DUF6912"/>
    <property type="match status" value="1"/>
</dbReference>